<dbReference type="InterPro" id="IPR008928">
    <property type="entry name" value="6-hairpin_glycosidase_sf"/>
</dbReference>
<dbReference type="Proteomes" id="UP000198432">
    <property type="component" value="Unassembled WGS sequence"/>
</dbReference>
<dbReference type="InterPro" id="IPR054491">
    <property type="entry name" value="MGH1-like_GH"/>
</dbReference>
<keyword evidence="3" id="KW-0326">Glycosidase</keyword>
<gene>
    <name evidence="6" type="ORF">SAMN06296052_11698</name>
</gene>
<comment type="similarity">
    <text evidence="1">Belongs to the glycosyl hydrolase 63 family.</text>
</comment>
<feature type="domain" description="Mannosylglycerate hydrolase MGH1-like glycoside hydrolase" evidence="5">
    <location>
        <begin position="57"/>
        <end position="429"/>
    </location>
</feature>
<keyword evidence="7" id="KW-1185">Reference proteome</keyword>
<organism evidence="6 7">
    <name type="scientific">Pontibacter ummariensis</name>
    <dbReference type="NCBI Taxonomy" id="1610492"/>
    <lineage>
        <taxon>Bacteria</taxon>
        <taxon>Pseudomonadati</taxon>
        <taxon>Bacteroidota</taxon>
        <taxon>Cytophagia</taxon>
        <taxon>Cytophagales</taxon>
        <taxon>Hymenobacteraceae</taxon>
        <taxon>Pontibacter</taxon>
    </lineage>
</organism>
<dbReference type="Pfam" id="PF22422">
    <property type="entry name" value="MGH1-like_GH"/>
    <property type="match status" value="1"/>
</dbReference>
<evidence type="ECO:0000256" key="2">
    <source>
        <dbReference type="ARBA" id="ARBA00022801"/>
    </source>
</evidence>
<feature type="region of interest" description="Disordered" evidence="4">
    <location>
        <begin position="1"/>
        <end position="23"/>
    </location>
</feature>
<sequence length="447" mass="52576">MQAGMSMLSKQQETSTQEVLSDQEISTRAREVLYKNMVSGRKDGFSYHYTKPSPGTYPFQYFWDTCFHVFVLTALGDVRMAKKHMYSLFRMQRADGFVGHMSYWKRLWPARITDLLQLRPRDVLRLNRPHMSALVQPPIAAQAVLRIYRLSKDLTFVSEFLPKLKKYYRWLAENRDFEQEGLLSIISPYESGMDWKASFDPVLNYDKGEAGPALFWKVLQVDGHNFRKKYVLAEIYKSNRFIVKDTAFNTIYAQNLEALAHLCDLVEDEDGKQFRDQAEKTSKSILRYMYDEQDEAFYDLHGHHFEKLRIRTATVFFPVVLKSVPDKVCRNVLERHLLHQDGFHVPFPLPSLSTDEPAFKPDESLYIWRGPTWVVFNWFMQGYLLEKGYKQEAEALLRSVKRLIGQSGFREYYNPFTGEGYGAKDFTWSGLVVDMIDRQRRLRWNDL</sequence>
<dbReference type="Gene3D" id="1.50.10.10">
    <property type="match status" value="1"/>
</dbReference>
<dbReference type="PANTHER" id="PTHR10412">
    <property type="entry name" value="MANNOSYL-OLIGOSACCHARIDE GLUCOSIDASE"/>
    <property type="match status" value="1"/>
</dbReference>
<accession>A0A239ICD0</accession>
<dbReference type="InterPro" id="IPR004888">
    <property type="entry name" value="Glycoside_hydrolase_63"/>
</dbReference>
<reference evidence="7" key="1">
    <citation type="submission" date="2017-06" db="EMBL/GenBank/DDBJ databases">
        <authorList>
            <person name="Varghese N."/>
            <person name="Submissions S."/>
        </authorList>
    </citation>
    <scope>NUCLEOTIDE SEQUENCE [LARGE SCALE GENOMIC DNA]</scope>
    <source>
        <strain evidence="7">NKM1</strain>
    </source>
</reference>
<name>A0A239ICD0_9BACT</name>
<dbReference type="GO" id="GO:0009311">
    <property type="term" value="P:oligosaccharide metabolic process"/>
    <property type="evidence" value="ECO:0007669"/>
    <property type="project" value="InterPro"/>
</dbReference>
<evidence type="ECO:0000313" key="6">
    <source>
        <dbReference type="EMBL" id="SNS91221.1"/>
    </source>
</evidence>
<dbReference type="GO" id="GO:0004573">
    <property type="term" value="F:Glc3Man9GlcNAc2 oligosaccharide glucosidase activity"/>
    <property type="evidence" value="ECO:0007669"/>
    <property type="project" value="InterPro"/>
</dbReference>
<dbReference type="PANTHER" id="PTHR10412:SF11">
    <property type="entry name" value="MANNOSYL-OLIGOSACCHARIDE GLUCOSIDASE"/>
    <property type="match status" value="1"/>
</dbReference>
<dbReference type="InterPro" id="IPR012341">
    <property type="entry name" value="6hp_glycosidase-like_sf"/>
</dbReference>
<dbReference type="SUPFAM" id="SSF48208">
    <property type="entry name" value="Six-hairpin glycosidases"/>
    <property type="match status" value="1"/>
</dbReference>
<proteinExistence type="inferred from homology"/>
<evidence type="ECO:0000256" key="4">
    <source>
        <dbReference type="SAM" id="MobiDB-lite"/>
    </source>
</evidence>
<keyword evidence="2" id="KW-0378">Hydrolase</keyword>
<evidence type="ECO:0000259" key="5">
    <source>
        <dbReference type="Pfam" id="PF22422"/>
    </source>
</evidence>
<dbReference type="AlphaFoldDB" id="A0A239ICD0"/>
<dbReference type="EMBL" id="FZOQ01000016">
    <property type="protein sequence ID" value="SNS91221.1"/>
    <property type="molecule type" value="Genomic_DNA"/>
</dbReference>
<evidence type="ECO:0000313" key="7">
    <source>
        <dbReference type="Proteomes" id="UP000198432"/>
    </source>
</evidence>
<evidence type="ECO:0000256" key="1">
    <source>
        <dbReference type="ARBA" id="ARBA00010833"/>
    </source>
</evidence>
<feature type="compositionally biased region" description="Polar residues" evidence="4">
    <location>
        <begin position="8"/>
        <end position="23"/>
    </location>
</feature>
<dbReference type="GO" id="GO:0006487">
    <property type="term" value="P:protein N-linked glycosylation"/>
    <property type="evidence" value="ECO:0007669"/>
    <property type="project" value="TreeGrafter"/>
</dbReference>
<protein>
    <submittedName>
        <fullName evidence="6">Trehalase</fullName>
    </submittedName>
</protein>
<evidence type="ECO:0000256" key="3">
    <source>
        <dbReference type="ARBA" id="ARBA00023295"/>
    </source>
</evidence>